<accession>A0A645EP63</accession>
<feature type="region of interest" description="Disordered" evidence="1">
    <location>
        <begin position="1"/>
        <end position="28"/>
    </location>
</feature>
<reference evidence="2" key="1">
    <citation type="submission" date="2019-08" db="EMBL/GenBank/DDBJ databases">
        <authorList>
            <person name="Kucharzyk K."/>
            <person name="Murdoch R.W."/>
            <person name="Higgins S."/>
            <person name="Loffler F."/>
        </authorList>
    </citation>
    <scope>NUCLEOTIDE SEQUENCE</scope>
</reference>
<protein>
    <submittedName>
        <fullName evidence="2">Uncharacterized protein</fullName>
    </submittedName>
</protein>
<organism evidence="2">
    <name type="scientific">bioreactor metagenome</name>
    <dbReference type="NCBI Taxonomy" id="1076179"/>
    <lineage>
        <taxon>unclassified sequences</taxon>
        <taxon>metagenomes</taxon>
        <taxon>ecological metagenomes</taxon>
    </lineage>
</organism>
<feature type="compositionally biased region" description="Basic and acidic residues" evidence="1">
    <location>
        <begin position="1"/>
        <end position="18"/>
    </location>
</feature>
<dbReference type="EMBL" id="VSSQ01049521">
    <property type="protein sequence ID" value="MPN03597.1"/>
    <property type="molecule type" value="Genomic_DNA"/>
</dbReference>
<proteinExistence type="predicted"/>
<evidence type="ECO:0000256" key="1">
    <source>
        <dbReference type="SAM" id="MobiDB-lite"/>
    </source>
</evidence>
<comment type="caution">
    <text evidence="2">The sequence shown here is derived from an EMBL/GenBank/DDBJ whole genome shotgun (WGS) entry which is preliminary data.</text>
</comment>
<evidence type="ECO:0000313" key="2">
    <source>
        <dbReference type="EMBL" id="MPN03597.1"/>
    </source>
</evidence>
<dbReference type="AlphaFoldDB" id="A0A645EP63"/>
<sequence length="91" mass="10522">MVADRPEQRPQQGDDNRHKAGSIAPVSGRIRQGDAGALRDVFEIDWNNRGYHEYKRRIAYVVEHPAFFQLRQLHDGLLIQNSFETDPRGVH</sequence>
<name>A0A645EP63_9ZZZZ</name>
<gene>
    <name evidence="2" type="ORF">SDC9_150828</name>
</gene>